<evidence type="ECO:0000256" key="2">
    <source>
        <dbReference type="ARBA" id="ARBA00022692"/>
    </source>
</evidence>
<feature type="transmembrane region" description="Helical" evidence="5">
    <location>
        <begin position="36"/>
        <end position="53"/>
    </location>
</feature>
<feature type="transmembrane region" description="Helical" evidence="5">
    <location>
        <begin position="247"/>
        <end position="267"/>
    </location>
</feature>
<keyword evidence="3 5" id="KW-1133">Transmembrane helix</keyword>
<dbReference type="InterPro" id="IPR007016">
    <property type="entry name" value="O-antigen_ligase-rel_domated"/>
</dbReference>
<dbReference type="InterPro" id="IPR051533">
    <property type="entry name" value="WaaL-like"/>
</dbReference>
<dbReference type="Proteomes" id="UP000642920">
    <property type="component" value="Unassembled WGS sequence"/>
</dbReference>
<accession>A0A937DI72</accession>
<dbReference type="Pfam" id="PF04932">
    <property type="entry name" value="Wzy_C"/>
    <property type="match status" value="1"/>
</dbReference>
<evidence type="ECO:0000256" key="5">
    <source>
        <dbReference type="SAM" id="Phobius"/>
    </source>
</evidence>
<feature type="transmembrane region" description="Helical" evidence="5">
    <location>
        <begin position="372"/>
        <end position="391"/>
    </location>
</feature>
<comment type="subcellular location">
    <subcellularLocation>
        <location evidence="1">Membrane</location>
        <topology evidence="1">Multi-pass membrane protein</topology>
    </subcellularLocation>
</comment>
<reference evidence="7" key="1">
    <citation type="submission" date="2021-01" db="EMBL/GenBank/DDBJ databases">
        <title>Marivirga sp. nov., isolated from intertidal surface sediments.</title>
        <authorList>
            <person name="Zhang M."/>
        </authorList>
    </citation>
    <scope>NUCLEOTIDE SEQUENCE</scope>
    <source>
        <strain evidence="7">SM1354</strain>
    </source>
</reference>
<feature type="transmembrane region" description="Helical" evidence="5">
    <location>
        <begin position="197"/>
        <end position="215"/>
    </location>
</feature>
<dbReference type="PANTHER" id="PTHR37422">
    <property type="entry name" value="TEICHURONIC ACID BIOSYNTHESIS PROTEIN TUAE"/>
    <property type="match status" value="1"/>
</dbReference>
<dbReference type="AlphaFoldDB" id="A0A937DI72"/>
<feature type="transmembrane region" description="Helical" evidence="5">
    <location>
        <begin position="118"/>
        <end position="142"/>
    </location>
</feature>
<organism evidence="7 8">
    <name type="scientific">Marivirga atlantica</name>
    <dbReference type="NCBI Taxonomy" id="1548457"/>
    <lineage>
        <taxon>Bacteria</taxon>
        <taxon>Pseudomonadati</taxon>
        <taxon>Bacteroidota</taxon>
        <taxon>Cytophagia</taxon>
        <taxon>Cytophagales</taxon>
        <taxon>Marivirgaceae</taxon>
        <taxon>Marivirga</taxon>
    </lineage>
</organism>
<keyword evidence="8" id="KW-1185">Reference proteome</keyword>
<evidence type="ECO:0000313" key="8">
    <source>
        <dbReference type="Proteomes" id="UP000642920"/>
    </source>
</evidence>
<feature type="transmembrane region" description="Helical" evidence="5">
    <location>
        <begin position="221"/>
        <end position="240"/>
    </location>
</feature>
<feature type="domain" description="O-antigen ligase-related" evidence="6">
    <location>
        <begin position="206"/>
        <end position="356"/>
    </location>
</feature>
<name>A0A937DI72_9BACT</name>
<protein>
    <submittedName>
        <fullName evidence="7">O-antigen ligase family protein</fullName>
    </submittedName>
</protein>
<feature type="transmembrane region" description="Helical" evidence="5">
    <location>
        <begin position="340"/>
        <end position="360"/>
    </location>
</feature>
<feature type="transmembrane region" description="Helical" evidence="5">
    <location>
        <begin position="12"/>
        <end position="30"/>
    </location>
</feature>
<dbReference type="PANTHER" id="PTHR37422:SF13">
    <property type="entry name" value="LIPOPOLYSACCHARIDE BIOSYNTHESIS PROTEIN PA4999-RELATED"/>
    <property type="match status" value="1"/>
</dbReference>
<evidence type="ECO:0000256" key="3">
    <source>
        <dbReference type="ARBA" id="ARBA00022989"/>
    </source>
</evidence>
<feature type="transmembrane region" description="Helical" evidence="5">
    <location>
        <begin position="397"/>
        <end position="416"/>
    </location>
</feature>
<dbReference type="GO" id="GO:0016020">
    <property type="term" value="C:membrane"/>
    <property type="evidence" value="ECO:0007669"/>
    <property type="project" value="UniProtKB-SubCell"/>
</dbReference>
<proteinExistence type="predicted"/>
<gene>
    <name evidence="7" type="ORF">JKP34_01230</name>
</gene>
<evidence type="ECO:0000256" key="4">
    <source>
        <dbReference type="ARBA" id="ARBA00023136"/>
    </source>
</evidence>
<keyword evidence="4 5" id="KW-0472">Membrane</keyword>
<feature type="transmembrane region" description="Helical" evidence="5">
    <location>
        <begin position="172"/>
        <end position="190"/>
    </location>
</feature>
<evidence type="ECO:0000259" key="6">
    <source>
        <dbReference type="Pfam" id="PF04932"/>
    </source>
</evidence>
<keyword evidence="7" id="KW-0436">Ligase</keyword>
<keyword evidence="2 5" id="KW-0812">Transmembrane</keyword>
<evidence type="ECO:0000313" key="7">
    <source>
        <dbReference type="EMBL" id="MBL0763851.1"/>
    </source>
</evidence>
<dbReference type="EMBL" id="JAERQG010000001">
    <property type="protein sequence ID" value="MBL0763851.1"/>
    <property type="molecule type" value="Genomic_DNA"/>
</dbReference>
<dbReference type="RefSeq" id="WP_201916882.1">
    <property type="nucleotide sequence ID" value="NZ_JAERQG010000001.1"/>
</dbReference>
<comment type="caution">
    <text evidence="7">The sequence shown here is derived from an EMBL/GenBank/DDBJ whole genome shotgun (WGS) entry which is preliminary data.</text>
</comment>
<dbReference type="GO" id="GO:0016874">
    <property type="term" value="F:ligase activity"/>
    <property type="evidence" value="ECO:0007669"/>
    <property type="project" value="UniProtKB-KW"/>
</dbReference>
<feature type="transmembrane region" description="Helical" evidence="5">
    <location>
        <begin position="88"/>
        <end position="106"/>
    </location>
</feature>
<evidence type="ECO:0000256" key="1">
    <source>
        <dbReference type="ARBA" id="ARBA00004141"/>
    </source>
</evidence>
<feature type="transmembrane region" description="Helical" evidence="5">
    <location>
        <begin position="65"/>
        <end position="82"/>
    </location>
</feature>
<sequence>MKRLSTKIKFYANISVSNLLVYAIVFTLPLNVRANGLFIILFTLVSLYEYFNGKKDFNFRQNRKWILVFSSLFLVQLIGLFYSDEKESALAVLERSLTLIIFPLAIIPDKKKSNLRFLTRIILVLIVSCLVVIISSWSYVIIDNFQSGRRFSYIFHWAYSHNQLIQFFDVSGNYFVMYLIFSMSTIIYLIDRKILSGALIYYLLFIVVIFFGFILHLNSKIGVIIILIFSFFYFVNKAVIQKSIRPIFGVILVFSLIIIAINNMSYFKKRVFEYAVNIEKGEVRIKEGRLNQWKAIINNFDGNVILGYGTGATKKHVLRFYEKEGLSKAIKYKYNAHNQFIQFFIANGLLGVFCFLLCIVLPLKLALSSKDWIFVSFIFVFFFTSLVESTLLRQKGIVFFALFNSLLIANFSKRTFFSNKSQSKVLNI</sequence>